<dbReference type="AlphaFoldDB" id="A0A2I0TBB0"/>
<evidence type="ECO:0000313" key="4">
    <source>
        <dbReference type="Proteomes" id="UP000233556"/>
    </source>
</evidence>
<reference evidence="4" key="1">
    <citation type="submission" date="2017-11" db="EMBL/GenBank/DDBJ databases">
        <authorList>
            <person name="Lima N.C."/>
            <person name="Parody-Merino A.M."/>
            <person name="Battley P.F."/>
            <person name="Fidler A.E."/>
            <person name="Prosdocimi F."/>
        </authorList>
    </citation>
    <scope>NUCLEOTIDE SEQUENCE [LARGE SCALE GENOMIC DNA]</scope>
</reference>
<keyword evidence="4" id="KW-1185">Reference proteome</keyword>
<dbReference type="EMBL" id="KZ513392">
    <property type="protein sequence ID" value="PKU31090.1"/>
    <property type="molecule type" value="Genomic_DNA"/>
</dbReference>
<keyword evidence="2" id="KW-1133">Transmembrane helix</keyword>
<evidence type="ECO:0000256" key="1">
    <source>
        <dbReference type="SAM" id="MobiDB-lite"/>
    </source>
</evidence>
<keyword evidence="2" id="KW-0812">Transmembrane</keyword>
<accession>A0A2I0TBB0</accession>
<feature type="transmembrane region" description="Helical" evidence="2">
    <location>
        <begin position="52"/>
        <end position="75"/>
    </location>
</feature>
<reference evidence="4" key="2">
    <citation type="submission" date="2017-12" db="EMBL/GenBank/DDBJ databases">
        <title>Genome sequence of the Bar-tailed Godwit (Limosa lapponica baueri).</title>
        <authorList>
            <person name="Lima N.C.B."/>
            <person name="Parody-Merino A.M."/>
            <person name="Battley P.F."/>
            <person name="Fidler A.E."/>
            <person name="Prosdocimi F."/>
        </authorList>
    </citation>
    <scope>NUCLEOTIDE SEQUENCE [LARGE SCALE GENOMIC DNA]</scope>
</reference>
<gene>
    <name evidence="3" type="ORF">llap_18607</name>
</gene>
<evidence type="ECO:0000256" key="2">
    <source>
        <dbReference type="SAM" id="Phobius"/>
    </source>
</evidence>
<evidence type="ECO:0000313" key="3">
    <source>
        <dbReference type="EMBL" id="PKU31090.1"/>
    </source>
</evidence>
<protein>
    <submittedName>
        <fullName evidence="3">Uncharacterized protein</fullName>
    </submittedName>
</protein>
<keyword evidence="2" id="KW-0472">Membrane</keyword>
<name>A0A2I0TBB0_LIMLA</name>
<feature type="region of interest" description="Disordered" evidence="1">
    <location>
        <begin position="21"/>
        <end position="44"/>
    </location>
</feature>
<dbReference type="Proteomes" id="UP000233556">
    <property type="component" value="Unassembled WGS sequence"/>
</dbReference>
<sequence length="80" mass="8323">MELAELGATGSVDALPSAVIPTVPSPSVGSREGAVSGKGGGRRAPETFEDDMGIFCTSSILVQWYAVIILLNTLVRKALF</sequence>
<proteinExistence type="predicted"/>
<organism evidence="3 4">
    <name type="scientific">Limosa lapponica baueri</name>
    <dbReference type="NCBI Taxonomy" id="1758121"/>
    <lineage>
        <taxon>Eukaryota</taxon>
        <taxon>Metazoa</taxon>
        <taxon>Chordata</taxon>
        <taxon>Craniata</taxon>
        <taxon>Vertebrata</taxon>
        <taxon>Euteleostomi</taxon>
        <taxon>Archelosauria</taxon>
        <taxon>Archosauria</taxon>
        <taxon>Dinosauria</taxon>
        <taxon>Saurischia</taxon>
        <taxon>Theropoda</taxon>
        <taxon>Coelurosauria</taxon>
        <taxon>Aves</taxon>
        <taxon>Neognathae</taxon>
        <taxon>Neoaves</taxon>
        <taxon>Charadriiformes</taxon>
        <taxon>Scolopacidae</taxon>
        <taxon>Limosa</taxon>
    </lineage>
</organism>